<dbReference type="PANTHER" id="PTHR19306">
    <property type="entry name" value="STRUCTURAL MAINTENANCE OF CHROMOSOMES 5,6 SMC5, SMC6"/>
    <property type="match status" value="1"/>
</dbReference>
<evidence type="ECO:0000256" key="9">
    <source>
        <dbReference type="ARBA" id="ARBA00023172"/>
    </source>
</evidence>
<dbReference type="Proteomes" id="UP001057375">
    <property type="component" value="Unassembled WGS sequence"/>
</dbReference>
<feature type="compositionally biased region" description="Acidic residues" evidence="13">
    <location>
        <begin position="140"/>
        <end position="166"/>
    </location>
</feature>
<gene>
    <name evidence="14" type="ORF">ADUPG1_011059</name>
</gene>
<feature type="non-terminal residue" evidence="14">
    <location>
        <position position="1"/>
    </location>
</feature>
<keyword evidence="8 12" id="KW-0175">Coiled coil</keyword>
<feature type="region of interest" description="Disordered" evidence="13">
    <location>
        <begin position="227"/>
        <end position="267"/>
    </location>
</feature>
<protein>
    <submittedName>
        <fullName evidence="14">Structural maintenance of chromosomes protein 6 like protein</fullName>
    </submittedName>
</protein>
<sequence>HAYAYKAYSSAGIEQKTKSKDLAVKTRIALLTSQDDIQTKIDELADKIATSENLIKQYEDEKAFLHPKKRECQSKIKDCQMDMEAVERQVQAKERRIGDLKKDLSSKHKEISRLQGIIKSSQSAIEKIEHSFLLSRAGRDEEDESSEEELEEDLNPPERPDEDEFEEIDKERITMRNAYKNALDQRNSWAERMSNVQSKIKEDELNISECKGSIVELEAVLKSLKNPRKRRVPSEESESIHSAQSFKRKMGGGKAPTPSVDRHPSSPTSDIFGVSAHMIIPNMSSLFPICRRVCRNNGGKCICVFPLASHFRVKHEFRKFAPVIDNLMIFRNLHKKAFMRRDKYDAFRRECNRAHVRIPDQIEMINSHVHLDSWPASLKIGHTTVCPIGAMLDFEDEEVKTFFLTTGLGNIYFAPHERAARSLIDASSDRFTNVFDIQDAFMIEKKGSNIFTNRTQFARMLKMGKQERLEISPSLQTTQILAEEEDEDDEEAEERRKEAIRRLEEEQETNLKHKIASTEAQIESQRKSILRSEERIATLSRELPEFEENIAKCLKERDKYRDAISSLREKHMAFKKKKKAYEASLLRLSERRREIEAKARRKGINIEDLERERDEKLEVENRKIEDAERNITVREQALGMTKERLVEAENERMELHAELEKKKASLHEVEEASRDVVQSVHRLNIKYQSETKSVLRDKSKNDELTGELGNIKRDIVAQTELISQKEKRLREGKKKLNETIDKHNNEVSRIFAKLASNIAELQSTLGEDFDTSSLVLPAVPSMVSITLEKLTNDDPTAGEEEEEDDDAEGGDSSDKRRFKTYSSLNLNKLEKHVKEYRHKLEKTEEGESQADLQEKLKEKQSYCARIKQEKKTGVTQHQTMVVQWEEVWKGMNNLLHSHAQAIRSYFSRQFSELGLKQSFKYSPPVWKPKLKSAQEVVEKRGEFVYMNEMELLKAGSLGFVLADRRDNTSLSGGEQVYTSLCFITACWYVSHVPCVMVDELDVFLDHRRATKAWKIIYESTRKKDMCQFVFITPNEVDLATVGVKQKELKERINVMRLKASGQR</sequence>
<comment type="subcellular location">
    <subcellularLocation>
        <location evidence="2">Chromosome</location>
    </subcellularLocation>
    <subcellularLocation>
        <location evidence="1">Nucleus</location>
    </subcellularLocation>
</comment>
<keyword evidence="15" id="KW-1185">Reference proteome</keyword>
<evidence type="ECO:0000256" key="6">
    <source>
        <dbReference type="ARBA" id="ARBA00022763"/>
    </source>
</evidence>
<evidence type="ECO:0000256" key="12">
    <source>
        <dbReference type="SAM" id="Coils"/>
    </source>
</evidence>
<keyword evidence="10" id="KW-0234">DNA repair</keyword>
<evidence type="ECO:0000256" key="10">
    <source>
        <dbReference type="ARBA" id="ARBA00023204"/>
    </source>
</evidence>
<evidence type="ECO:0000313" key="15">
    <source>
        <dbReference type="Proteomes" id="UP001057375"/>
    </source>
</evidence>
<proteinExistence type="inferred from homology"/>
<keyword evidence="11" id="KW-0539">Nucleus</keyword>
<evidence type="ECO:0000256" key="5">
    <source>
        <dbReference type="ARBA" id="ARBA00022741"/>
    </source>
</evidence>
<dbReference type="InterPro" id="IPR027417">
    <property type="entry name" value="P-loop_NTPase"/>
</dbReference>
<keyword evidence="6" id="KW-0227">DNA damage</keyword>
<keyword evidence="4" id="KW-0158">Chromosome</keyword>
<feature type="coiled-coil region" evidence="12">
    <location>
        <begin position="722"/>
        <end position="753"/>
    </location>
</feature>
<dbReference type="SUPFAM" id="SSF52540">
    <property type="entry name" value="P-loop containing nucleoside triphosphate hydrolases"/>
    <property type="match status" value="1"/>
</dbReference>
<organism evidence="14 15">
    <name type="scientific">Aduncisulcus paluster</name>
    <dbReference type="NCBI Taxonomy" id="2918883"/>
    <lineage>
        <taxon>Eukaryota</taxon>
        <taxon>Metamonada</taxon>
        <taxon>Carpediemonas-like organisms</taxon>
        <taxon>Aduncisulcus</taxon>
    </lineage>
</organism>
<feature type="region of interest" description="Disordered" evidence="13">
    <location>
        <begin position="135"/>
        <end position="166"/>
    </location>
</feature>
<evidence type="ECO:0000256" key="13">
    <source>
        <dbReference type="SAM" id="MobiDB-lite"/>
    </source>
</evidence>
<evidence type="ECO:0000256" key="8">
    <source>
        <dbReference type="ARBA" id="ARBA00023054"/>
    </source>
</evidence>
<reference evidence="14" key="1">
    <citation type="submission" date="2022-03" db="EMBL/GenBank/DDBJ databases">
        <title>Draft genome sequence of Aduncisulcus paluster, a free-living microaerophilic Fornicata.</title>
        <authorList>
            <person name="Yuyama I."/>
            <person name="Kume K."/>
            <person name="Tamura T."/>
            <person name="Inagaki Y."/>
            <person name="Hashimoto T."/>
        </authorList>
    </citation>
    <scope>NUCLEOTIDE SEQUENCE</scope>
    <source>
        <strain evidence="14">NY0171</strain>
    </source>
</reference>
<feature type="coiled-coil region" evidence="12">
    <location>
        <begin position="482"/>
        <end position="672"/>
    </location>
</feature>
<feature type="coiled-coil region" evidence="12">
    <location>
        <begin position="41"/>
        <end position="103"/>
    </location>
</feature>
<comment type="caution">
    <text evidence="14">The sequence shown here is derived from an EMBL/GenBank/DDBJ whole genome shotgun (WGS) entry which is preliminary data.</text>
</comment>
<feature type="region of interest" description="Disordered" evidence="13">
    <location>
        <begin position="788"/>
        <end position="817"/>
    </location>
</feature>
<feature type="compositionally biased region" description="Acidic residues" evidence="13">
    <location>
        <begin position="796"/>
        <end position="811"/>
    </location>
</feature>
<evidence type="ECO:0000256" key="2">
    <source>
        <dbReference type="ARBA" id="ARBA00004286"/>
    </source>
</evidence>
<dbReference type="Gene3D" id="3.40.50.300">
    <property type="entry name" value="P-loop containing nucleotide triphosphate hydrolases"/>
    <property type="match status" value="1"/>
</dbReference>
<evidence type="ECO:0000256" key="4">
    <source>
        <dbReference type="ARBA" id="ARBA00022454"/>
    </source>
</evidence>
<keyword evidence="7" id="KW-0067">ATP-binding</keyword>
<dbReference type="PANTHER" id="PTHR19306:SF6">
    <property type="entry name" value="STRUCTURAL MAINTENANCE OF CHROMOSOMES PROTEIN 6"/>
    <property type="match status" value="1"/>
</dbReference>
<feature type="coiled-coil region" evidence="12">
    <location>
        <begin position="826"/>
        <end position="869"/>
    </location>
</feature>
<evidence type="ECO:0000256" key="7">
    <source>
        <dbReference type="ARBA" id="ARBA00022840"/>
    </source>
</evidence>
<evidence type="ECO:0000256" key="1">
    <source>
        <dbReference type="ARBA" id="ARBA00004123"/>
    </source>
</evidence>
<evidence type="ECO:0000256" key="3">
    <source>
        <dbReference type="ARBA" id="ARBA00006793"/>
    </source>
</evidence>
<evidence type="ECO:0000256" key="11">
    <source>
        <dbReference type="ARBA" id="ARBA00023242"/>
    </source>
</evidence>
<accession>A0ABQ5JU58</accession>
<comment type="similarity">
    <text evidence="3">Belongs to the SMC family. SMC6 subfamily.</text>
</comment>
<keyword evidence="9" id="KW-0233">DNA recombination</keyword>
<name>A0ABQ5JU58_9EUKA</name>
<evidence type="ECO:0000313" key="14">
    <source>
        <dbReference type="EMBL" id="GKT17184.1"/>
    </source>
</evidence>
<dbReference type="EMBL" id="BQXS01011825">
    <property type="protein sequence ID" value="GKT17184.1"/>
    <property type="molecule type" value="Genomic_DNA"/>
</dbReference>
<keyword evidence="5" id="KW-0547">Nucleotide-binding</keyword>